<protein>
    <submittedName>
        <fullName evidence="5">Mother cell sporulation ATPase</fullName>
    </submittedName>
</protein>
<dbReference type="PRINTS" id="PR00819">
    <property type="entry name" value="CBXCFQXSUPER"/>
</dbReference>
<dbReference type="InterPro" id="IPR041627">
    <property type="entry name" value="AAA_lid_6"/>
</dbReference>
<sequence>MKINIWNSHEPDGTARRGVLKTLKTQYSIQPASKASRAPEDSHPRNNAREIMMELNNLTGLHEVKKLIREIYAFVEIQKRRQKERLATEPLVLHMIFKGNPGTGKTTVARILGKLMKEVGVLPRGHLIEVERADLVGEFIGHTAQKTREQIKKALGGILFIDEAYSLARGGEKDFGKEAIDALVKGMEDHRDNLILILAGYQEEMDWFVEINPGMRSRFPVHISFPDYTTGELLDIADLMLQQKQYSLSNGAREELRYSIEKEHKRHEHSGNARLVRNMIERAIRRQAVRLLEQKGDLSREDLMLIIREDMEGFRKE</sequence>
<dbReference type="GO" id="GO:0016887">
    <property type="term" value="F:ATP hydrolysis activity"/>
    <property type="evidence" value="ECO:0007669"/>
    <property type="project" value="InterPro"/>
</dbReference>
<proteinExistence type="inferred from homology"/>
<dbReference type="Pfam" id="PF17866">
    <property type="entry name" value="AAA_lid_6"/>
    <property type="match status" value="1"/>
</dbReference>
<reference evidence="5" key="1">
    <citation type="submission" date="2019-03" db="EMBL/GenBank/DDBJ databases">
        <authorList>
            <person name="Hao L."/>
        </authorList>
    </citation>
    <scope>NUCLEOTIDE SEQUENCE</scope>
</reference>
<dbReference type="EMBL" id="CAADRN010000026">
    <property type="protein sequence ID" value="VFU11523.1"/>
    <property type="molecule type" value="Genomic_DNA"/>
</dbReference>
<dbReference type="PANTHER" id="PTHR43392">
    <property type="entry name" value="AAA-TYPE ATPASE FAMILY PROTEIN / ANKYRIN REPEAT FAMILY PROTEIN"/>
    <property type="match status" value="1"/>
</dbReference>
<dbReference type="GO" id="GO:0005524">
    <property type="term" value="F:ATP binding"/>
    <property type="evidence" value="ECO:0007669"/>
    <property type="project" value="UniProtKB-KW"/>
</dbReference>
<name>A0A485LUA4_9ZZZZ</name>
<dbReference type="InterPro" id="IPR003593">
    <property type="entry name" value="AAA+_ATPase"/>
</dbReference>
<dbReference type="InterPro" id="IPR000641">
    <property type="entry name" value="CbxX/CfxQ"/>
</dbReference>
<dbReference type="InterPro" id="IPR003959">
    <property type="entry name" value="ATPase_AAA_core"/>
</dbReference>
<dbReference type="Gene3D" id="3.40.50.300">
    <property type="entry name" value="P-loop containing nucleotide triphosphate hydrolases"/>
    <property type="match status" value="1"/>
</dbReference>
<evidence type="ECO:0000313" key="5">
    <source>
        <dbReference type="EMBL" id="VFU11523.1"/>
    </source>
</evidence>
<dbReference type="Pfam" id="PF00004">
    <property type="entry name" value="AAA"/>
    <property type="match status" value="1"/>
</dbReference>
<feature type="domain" description="AAA+ ATPase" evidence="4">
    <location>
        <begin position="91"/>
        <end position="229"/>
    </location>
</feature>
<dbReference type="FunFam" id="3.40.50.300:FF:000216">
    <property type="entry name" value="Type VII secretion ATPase EccA"/>
    <property type="match status" value="1"/>
</dbReference>
<accession>A0A485LUA4</accession>
<dbReference type="PANTHER" id="PTHR43392:SF2">
    <property type="entry name" value="AAA-TYPE ATPASE FAMILY PROTEIN _ ANKYRIN REPEAT FAMILY PROTEIN"/>
    <property type="match status" value="1"/>
</dbReference>
<dbReference type="Gene3D" id="1.10.8.60">
    <property type="match status" value="1"/>
</dbReference>
<dbReference type="CDD" id="cd00009">
    <property type="entry name" value="AAA"/>
    <property type="match status" value="1"/>
</dbReference>
<dbReference type="InterPro" id="IPR050773">
    <property type="entry name" value="CbxX/CfxQ_RuBisCO_ESX"/>
</dbReference>
<dbReference type="SMART" id="SM00382">
    <property type="entry name" value="AAA"/>
    <property type="match status" value="1"/>
</dbReference>
<evidence type="ECO:0000256" key="1">
    <source>
        <dbReference type="ARBA" id="ARBA00010378"/>
    </source>
</evidence>
<evidence type="ECO:0000256" key="3">
    <source>
        <dbReference type="ARBA" id="ARBA00022840"/>
    </source>
</evidence>
<comment type="similarity">
    <text evidence="1">Belongs to the CbxX/CfxQ family.</text>
</comment>
<evidence type="ECO:0000259" key="4">
    <source>
        <dbReference type="SMART" id="SM00382"/>
    </source>
</evidence>
<dbReference type="InterPro" id="IPR027417">
    <property type="entry name" value="P-loop_NTPase"/>
</dbReference>
<keyword evidence="2" id="KW-0547">Nucleotide-binding</keyword>
<dbReference type="AlphaFoldDB" id="A0A485LUA4"/>
<organism evidence="5">
    <name type="scientific">anaerobic digester metagenome</name>
    <dbReference type="NCBI Taxonomy" id="1263854"/>
    <lineage>
        <taxon>unclassified sequences</taxon>
        <taxon>metagenomes</taxon>
        <taxon>ecological metagenomes</taxon>
    </lineage>
</organism>
<evidence type="ECO:0000256" key="2">
    <source>
        <dbReference type="ARBA" id="ARBA00022741"/>
    </source>
</evidence>
<dbReference type="SUPFAM" id="SSF52540">
    <property type="entry name" value="P-loop containing nucleoside triphosphate hydrolases"/>
    <property type="match status" value="1"/>
</dbReference>
<gene>
    <name evidence="5" type="primary">spoVK</name>
    <name evidence="5" type="ORF">SCFA_1210004</name>
</gene>
<keyword evidence="3" id="KW-0067">ATP-binding</keyword>